<dbReference type="Gene3D" id="1.10.1220.10">
    <property type="entry name" value="Met repressor-like"/>
    <property type="match status" value="1"/>
</dbReference>
<reference evidence="1 2" key="1">
    <citation type="journal article" date="2018" name="Int. J. Syst. Evol. Microbiol.">
        <title>Rubneribacter badeniensis gen. nov., sp. nov. and Enteroscipio rubneri gen. nov., sp. nov., new members of the Eggerthellaceae isolated from human faeces.</title>
        <authorList>
            <person name="Danylec N."/>
            <person name="Gobl A."/>
            <person name="Stoll D.A."/>
            <person name="Hetzer B."/>
            <person name="Kulling S.E."/>
            <person name="Huch M."/>
        </authorList>
    </citation>
    <scope>NUCLEOTIDE SEQUENCE [LARGE SCALE GENOMIC DNA]</scope>
    <source>
        <strain evidence="1 2">ResAG-85</strain>
    </source>
</reference>
<protein>
    <submittedName>
        <fullName evidence="1">RelB/DinJ family addiction module antitoxin</fullName>
    </submittedName>
</protein>
<comment type="caution">
    <text evidence="1">The sequence shown here is derived from an EMBL/GenBank/DDBJ whole genome shotgun (WGS) entry which is preliminary data.</text>
</comment>
<dbReference type="InterPro" id="IPR007337">
    <property type="entry name" value="RelB/DinJ"/>
</dbReference>
<organism evidence="1 2">
    <name type="scientific">Rubneribacter badeniensis</name>
    <dbReference type="NCBI Taxonomy" id="2070688"/>
    <lineage>
        <taxon>Bacteria</taxon>
        <taxon>Bacillati</taxon>
        <taxon>Actinomycetota</taxon>
        <taxon>Coriobacteriia</taxon>
        <taxon>Eggerthellales</taxon>
        <taxon>Eggerthellaceae</taxon>
        <taxon>Rubneribacter</taxon>
    </lineage>
</organism>
<dbReference type="InterPro" id="IPR013321">
    <property type="entry name" value="Arc_rbn_hlx_hlx"/>
</dbReference>
<dbReference type="GO" id="GO:0006355">
    <property type="term" value="P:regulation of DNA-templated transcription"/>
    <property type="evidence" value="ECO:0007669"/>
    <property type="project" value="InterPro"/>
</dbReference>
<name>A0A2K2U3E3_9ACTN</name>
<keyword evidence="2" id="KW-1185">Reference proteome</keyword>
<dbReference type="Pfam" id="PF04221">
    <property type="entry name" value="RelB"/>
    <property type="match status" value="1"/>
</dbReference>
<accession>A0A2K2U3E3</accession>
<evidence type="ECO:0000313" key="2">
    <source>
        <dbReference type="Proteomes" id="UP000236488"/>
    </source>
</evidence>
<proteinExistence type="predicted"/>
<dbReference type="AlphaFoldDB" id="A0A2K2U3E3"/>
<dbReference type="EMBL" id="PPEL01000068">
    <property type="protein sequence ID" value="PNV64772.1"/>
    <property type="molecule type" value="Genomic_DNA"/>
</dbReference>
<sequence length="106" mass="12231">MADAMVTARMSQEKKEAGNRVLEQLGTNASQAVNRLYDYVLEKRQLPFPEERERREYTQQEIARAVAWVDSIPLKRTSGRFSDMTIKEAKRDRLIARGLMQTGDGR</sequence>
<dbReference type="Proteomes" id="UP000236488">
    <property type="component" value="Unassembled WGS sequence"/>
</dbReference>
<dbReference type="RefSeq" id="WP_087195451.1">
    <property type="nucleotide sequence ID" value="NZ_PPEL01000068.1"/>
</dbReference>
<gene>
    <name evidence="1" type="ORF">C2L80_10125</name>
</gene>
<evidence type="ECO:0000313" key="1">
    <source>
        <dbReference type="EMBL" id="PNV64772.1"/>
    </source>
</evidence>